<dbReference type="EMBL" id="SORL01000007">
    <property type="protein sequence ID" value="TDY63514.1"/>
    <property type="molecule type" value="Genomic_DNA"/>
</dbReference>
<dbReference type="OrthoDB" id="1134820at2"/>
<proteinExistence type="predicted"/>
<reference evidence="2 3" key="1">
    <citation type="submission" date="2019-03" db="EMBL/GenBank/DDBJ databases">
        <title>Genomic Encyclopedia of Type Strains, Phase III (KMG-III): the genomes of soil and plant-associated and newly described type strains.</title>
        <authorList>
            <person name="Whitman W."/>
        </authorList>
    </citation>
    <scope>NUCLEOTIDE SEQUENCE [LARGE SCALE GENOMIC DNA]</scope>
    <source>
        <strain evidence="2 3">CECT 8301</strain>
    </source>
</reference>
<comment type="caution">
    <text evidence="2">The sequence shown here is derived from an EMBL/GenBank/DDBJ whole genome shotgun (WGS) entry which is preliminary data.</text>
</comment>
<dbReference type="AlphaFoldDB" id="A0A4R8MDK2"/>
<evidence type="ECO:0000313" key="3">
    <source>
        <dbReference type="Proteomes" id="UP000294824"/>
    </source>
</evidence>
<dbReference type="RefSeq" id="WP_052415278.1">
    <property type="nucleotide sequence ID" value="NZ_BBNQ01000004.1"/>
</dbReference>
<gene>
    <name evidence="2" type="ORF">DFQ06_0402</name>
</gene>
<protein>
    <submittedName>
        <fullName evidence="2">Glycosyl transferase family 2</fullName>
    </submittedName>
</protein>
<dbReference type="InterPro" id="IPR001173">
    <property type="entry name" value="Glyco_trans_2-like"/>
</dbReference>
<dbReference type="InterPro" id="IPR029044">
    <property type="entry name" value="Nucleotide-diphossugar_trans"/>
</dbReference>
<keyword evidence="2" id="KW-0808">Transferase</keyword>
<keyword evidence="3" id="KW-1185">Reference proteome</keyword>
<sequence>MKIGVIIVFNNNALEIERGLFDSLFNFRSEVKLCLINNGSRDDTLDKLEMLIDTSGLNCTLIDIKQDKGINFAIKAGARYFFNQNKLKYFGYSTTSDLKVSEDLFYLMNEIENFVKTMINFRADKVESTNKMKPVFFKI</sequence>
<dbReference type="Proteomes" id="UP000294824">
    <property type="component" value="Unassembled WGS sequence"/>
</dbReference>
<feature type="domain" description="Glycosyltransferase 2-like" evidence="1">
    <location>
        <begin position="5"/>
        <end position="83"/>
    </location>
</feature>
<dbReference type="SUPFAM" id="SSF53448">
    <property type="entry name" value="Nucleotide-diphospho-sugar transferases"/>
    <property type="match status" value="1"/>
</dbReference>
<accession>A0A4R8MDK2</accession>
<evidence type="ECO:0000259" key="1">
    <source>
        <dbReference type="Pfam" id="PF00535"/>
    </source>
</evidence>
<evidence type="ECO:0000313" key="2">
    <source>
        <dbReference type="EMBL" id="TDY63514.1"/>
    </source>
</evidence>
<dbReference type="Pfam" id="PF00535">
    <property type="entry name" value="Glycos_transf_2"/>
    <property type="match status" value="1"/>
</dbReference>
<dbReference type="GO" id="GO:0016740">
    <property type="term" value="F:transferase activity"/>
    <property type="evidence" value="ECO:0007669"/>
    <property type="project" value="UniProtKB-KW"/>
</dbReference>
<name>A0A4R8MDK2_9FLAO</name>
<organism evidence="2 3">
    <name type="scientific">Algibacter lectus</name>
    <dbReference type="NCBI Taxonomy" id="221126"/>
    <lineage>
        <taxon>Bacteria</taxon>
        <taxon>Pseudomonadati</taxon>
        <taxon>Bacteroidota</taxon>
        <taxon>Flavobacteriia</taxon>
        <taxon>Flavobacteriales</taxon>
        <taxon>Flavobacteriaceae</taxon>
        <taxon>Algibacter</taxon>
    </lineage>
</organism>